<feature type="domain" description="N-acetyltransferase" evidence="1">
    <location>
        <begin position="4"/>
        <end position="164"/>
    </location>
</feature>
<gene>
    <name evidence="2" type="ORF">GCM10009744_64440</name>
</gene>
<sequence>MPELSVRPATAADRPVLERLWLMFRHDLSEFGGQLPNPDGTFRSERLHSAIDDPDWAAYLFSSGERPAGLAFVRSLSGPARVLNSFFVVRGLRRSGIGLRAVKSVVGHHPGPWEVAFQDANATAVSFWRRVATEIAGDTWTEERRPIPSDPASPPDVWISFAAPTLRPKS</sequence>
<dbReference type="Proteomes" id="UP001501319">
    <property type="component" value="Unassembled WGS sequence"/>
</dbReference>
<proteinExistence type="predicted"/>
<evidence type="ECO:0000259" key="1">
    <source>
        <dbReference type="PROSITE" id="PS51186"/>
    </source>
</evidence>
<organism evidence="2 3">
    <name type="scientific">Kribbella alba</name>
    <dbReference type="NCBI Taxonomy" id="190197"/>
    <lineage>
        <taxon>Bacteria</taxon>
        <taxon>Bacillati</taxon>
        <taxon>Actinomycetota</taxon>
        <taxon>Actinomycetes</taxon>
        <taxon>Propionibacteriales</taxon>
        <taxon>Kribbellaceae</taxon>
        <taxon>Kribbella</taxon>
    </lineage>
</organism>
<accession>A0ABP4RWS0</accession>
<dbReference type="Gene3D" id="3.40.630.30">
    <property type="match status" value="1"/>
</dbReference>
<dbReference type="InterPro" id="IPR016181">
    <property type="entry name" value="Acyl_CoA_acyltransferase"/>
</dbReference>
<evidence type="ECO:0000313" key="3">
    <source>
        <dbReference type="Proteomes" id="UP001501319"/>
    </source>
</evidence>
<dbReference type="SUPFAM" id="SSF55729">
    <property type="entry name" value="Acyl-CoA N-acyltransferases (Nat)"/>
    <property type="match status" value="1"/>
</dbReference>
<dbReference type="InterPro" id="IPR000182">
    <property type="entry name" value="GNAT_dom"/>
</dbReference>
<comment type="caution">
    <text evidence="2">The sequence shown here is derived from an EMBL/GenBank/DDBJ whole genome shotgun (WGS) entry which is preliminary data.</text>
</comment>
<keyword evidence="3" id="KW-1185">Reference proteome</keyword>
<evidence type="ECO:0000313" key="2">
    <source>
        <dbReference type="EMBL" id="GAA1661813.1"/>
    </source>
</evidence>
<dbReference type="RefSeq" id="WP_344116727.1">
    <property type="nucleotide sequence ID" value="NZ_BAAANE010000017.1"/>
</dbReference>
<dbReference type="EMBL" id="BAAANE010000017">
    <property type="protein sequence ID" value="GAA1661813.1"/>
    <property type="molecule type" value="Genomic_DNA"/>
</dbReference>
<protein>
    <submittedName>
        <fullName evidence="2">GNAT family N-acetyltransferase</fullName>
    </submittedName>
</protein>
<name>A0ABP4RWS0_9ACTN</name>
<dbReference type="PROSITE" id="PS51186">
    <property type="entry name" value="GNAT"/>
    <property type="match status" value="1"/>
</dbReference>
<reference evidence="3" key="1">
    <citation type="journal article" date="2019" name="Int. J. Syst. Evol. Microbiol.">
        <title>The Global Catalogue of Microorganisms (GCM) 10K type strain sequencing project: providing services to taxonomists for standard genome sequencing and annotation.</title>
        <authorList>
            <consortium name="The Broad Institute Genomics Platform"/>
            <consortium name="The Broad Institute Genome Sequencing Center for Infectious Disease"/>
            <person name="Wu L."/>
            <person name="Ma J."/>
        </authorList>
    </citation>
    <scope>NUCLEOTIDE SEQUENCE [LARGE SCALE GENOMIC DNA]</scope>
    <source>
        <strain evidence="3">JCM 14306</strain>
    </source>
</reference>